<dbReference type="InterPro" id="IPR025672">
    <property type="entry name" value="Sigma_reg_C_dom"/>
</dbReference>
<evidence type="ECO:0000313" key="4">
    <source>
        <dbReference type="EMBL" id="ALS21954.1"/>
    </source>
</evidence>
<accession>A0A0U2KYD6</accession>
<feature type="transmembrane region" description="Helical" evidence="1">
    <location>
        <begin position="37"/>
        <end position="59"/>
    </location>
</feature>
<dbReference type="PATRIC" id="fig|162209.4.peg.1670"/>
<sequence length="332" mass="38199">MSNEHYNDHTDAADEPFDTQKLQTIVKKAQRKSLLRTAITSTVVFFAAAILLFIGYIIIRNTLNEQGYHALASREHLKKISGPNTYIISAQFQPRLFKGEMEYMLVKKMEDRIIPWGTVNMEYSIFGTMSKRFGSHEDVQIYESNGTSRVFNKQTGERELLFYHPSLPYTSIINDLTVLPAIPNDKYIEIGLSFDKSYALEDVERLLPDEVHVTWYWVNTIDAEELAGFHDDQQPLRAETSYGFDRYRDGLTANDPAQKQTEEDFIRFVKTAIEQKDYYISEYQRIYNAIEKNQKDGLIIGAVVTGTRESLLTLKDQPFIRAAVLGATVDQF</sequence>
<dbReference type="Proteomes" id="UP000061660">
    <property type="component" value="Chromosome"/>
</dbReference>
<dbReference type="AlphaFoldDB" id="A0A0U2KYD6"/>
<keyword evidence="5" id="KW-1185">Reference proteome</keyword>
<proteinExistence type="predicted"/>
<evidence type="ECO:0000256" key="1">
    <source>
        <dbReference type="SAM" id="Phobius"/>
    </source>
</evidence>
<dbReference type="EMBL" id="CP013652">
    <property type="protein sequence ID" value="ALS21954.1"/>
    <property type="molecule type" value="Genomic_DNA"/>
</dbReference>
<reference evidence="4 5" key="2">
    <citation type="journal article" date="2016" name="Genome Announc.">
        <title>Complete Genome Sequences of Two Interactive Moderate Thermophiles, Paenibacillus napthalenovorans 32O-Y and Paenibacillus sp. 32O-W.</title>
        <authorList>
            <person name="Butler R.R.III."/>
            <person name="Wang J."/>
            <person name="Stark B.C."/>
            <person name="Pombert J.F."/>
        </authorList>
    </citation>
    <scope>NUCLEOTIDE SEQUENCE [LARGE SCALE GENOMIC DNA]</scope>
    <source>
        <strain evidence="4 5">32O-Y</strain>
    </source>
</reference>
<protein>
    <submittedName>
        <fullName evidence="4">Sigma factor regulator</fullName>
    </submittedName>
</protein>
<reference evidence="5" key="1">
    <citation type="submission" date="2015-12" db="EMBL/GenBank/DDBJ databases">
        <title>Complete genome sequences of two moderately thermophilic Paenibacillus species.</title>
        <authorList>
            <person name="Butler R.III."/>
            <person name="Wang J."/>
            <person name="Stark B.C."/>
            <person name="Pombert J.-F."/>
        </authorList>
    </citation>
    <scope>NUCLEOTIDE SEQUENCE [LARGE SCALE GENOMIC DNA]</scope>
    <source>
        <strain evidence="5">32O-Y</strain>
    </source>
</reference>
<keyword evidence="1" id="KW-0812">Transmembrane</keyword>
<dbReference type="InterPro" id="IPR029101">
    <property type="entry name" value="Sigma_reg_N"/>
</dbReference>
<dbReference type="Pfam" id="PF13791">
    <property type="entry name" value="Sigma_reg_C"/>
    <property type="match status" value="1"/>
</dbReference>
<keyword evidence="1" id="KW-1133">Transmembrane helix</keyword>
<feature type="domain" description="Sigma factor regulator N-terminal" evidence="3">
    <location>
        <begin position="24"/>
        <end position="111"/>
    </location>
</feature>
<keyword evidence="1" id="KW-0472">Membrane</keyword>
<evidence type="ECO:0000313" key="5">
    <source>
        <dbReference type="Proteomes" id="UP000061660"/>
    </source>
</evidence>
<dbReference type="STRING" id="162209.IJ22_15780"/>
<dbReference type="KEGG" id="pnp:IJ22_15780"/>
<evidence type="ECO:0000259" key="2">
    <source>
        <dbReference type="Pfam" id="PF13791"/>
    </source>
</evidence>
<dbReference type="Pfam" id="PF13800">
    <property type="entry name" value="Sigma_reg_N"/>
    <property type="match status" value="1"/>
</dbReference>
<name>A0A0U2KYD6_9BACL</name>
<gene>
    <name evidence="4" type="ORF">IJ22_15780</name>
</gene>
<feature type="domain" description="Sigma factor regulator C-terminal" evidence="2">
    <location>
        <begin position="180"/>
        <end position="326"/>
    </location>
</feature>
<organism evidence="4 5">
    <name type="scientific">Paenibacillus naphthalenovorans</name>
    <dbReference type="NCBI Taxonomy" id="162209"/>
    <lineage>
        <taxon>Bacteria</taxon>
        <taxon>Bacillati</taxon>
        <taxon>Bacillota</taxon>
        <taxon>Bacilli</taxon>
        <taxon>Bacillales</taxon>
        <taxon>Paenibacillaceae</taxon>
        <taxon>Paenibacillus</taxon>
    </lineage>
</organism>
<evidence type="ECO:0000259" key="3">
    <source>
        <dbReference type="Pfam" id="PF13800"/>
    </source>
</evidence>